<organism evidence="1 2">
    <name type="scientific">Danio rerio</name>
    <name type="common">Zebrafish</name>
    <name type="synonym">Brachydanio rerio</name>
    <dbReference type="NCBI Taxonomy" id="7955"/>
    <lineage>
        <taxon>Eukaryota</taxon>
        <taxon>Metazoa</taxon>
        <taxon>Chordata</taxon>
        <taxon>Craniata</taxon>
        <taxon>Vertebrata</taxon>
        <taxon>Euteleostomi</taxon>
        <taxon>Actinopterygii</taxon>
        <taxon>Neopterygii</taxon>
        <taxon>Teleostei</taxon>
        <taxon>Ostariophysi</taxon>
        <taxon>Cypriniformes</taxon>
        <taxon>Danionidae</taxon>
        <taxon>Danioninae</taxon>
        <taxon>Danio</taxon>
    </lineage>
</organism>
<name>A0AC58HXW2_DANRE</name>
<keyword evidence="1" id="KW-1185">Reference proteome</keyword>
<reference evidence="2" key="1">
    <citation type="submission" date="2025-08" db="UniProtKB">
        <authorList>
            <consortium name="RefSeq"/>
        </authorList>
    </citation>
    <scope>IDENTIFICATION</scope>
    <source>
        <strain evidence="2">Tuebingen</strain>
        <tissue evidence="2">Fibroblasts and whole tissue</tissue>
    </source>
</reference>
<accession>A0AC58HXW2</accession>
<proteinExistence type="predicted"/>
<evidence type="ECO:0000313" key="2">
    <source>
        <dbReference type="RefSeq" id="XP_073786823.1"/>
    </source>
</evidence>
<protein>
    <submittedName>
        <fullName evidence="2">CLIP-associating protein 2 isoform X50</fullName>
    </submittedName>
</protein>
<evidence type="ECO:0000313" key="1">
    <source>
        <dbReference type="Proteomes" id="UP000000437"/>
    </source>
</evidence>
<gene>
    <name evidence="2" type="primary">clasp2</name>
    <name evidence="2" type="synonym">zgc:77279</name>
</gene>
<dbReference type="RefSeq" id="XP_073786823.1">
    <property type="nucleotide sequence ID" value="XM_073930722.1"/>
</dbReference>
<dbReference type="Proteomes" id="UP000000437">
    <property type="component" value="Chromosome 19"/>
</dbReference>
<sequence length="1261" mass="137992">MRRLICKRICDYRSFDDDDSVDGSRPSSAQAAFKVPKVPKKPAESASSSRRPSATGAAKSGASKEGAGAVDEEDFIKAFTDVPTVQIYSTRDLEDNLNKIREVLSDDKHDWDHRANALKKIRSLLVAGATDYDCFYQHLRLLDGAFKLSAKDLRSQVVREACITVAYLSTLLGNKFDHGAEGIVPVLFNLIPNCAKVMATSGTAAIRIIIRHTHVPRLIPLIASNCTSKSVAVRRRCYEFLDLLLQEWQTHSLERHAAVLVESIKKGIRDADAEARVEARKAYWGLRAHFPGEAESLYNSLESSYQRTLQSCLKSSGSVASLPQSDRSSSSSQESLNRPLSKWSAAPGRVPAGSKSSGSPASLQRSRSDVDVNAAAGAKARHSGQAGGAGRVTTGLTPGSYASLGRLRTKQTLSTASSVGSSQVDSRGRTRSKMASQSQPGSRSGSPGRVLASTALSTLSTGAQRVSAAPGSHRRSRIPRSQGCSRDSSPTRLSVAPSNISHIYNGSKGARGSRIPRPSVSQGCSREASRESSRDTSPVRSFTPLGSGLGMSQSSRLSSSVSAMRVLNTGSDVEEALADALQKKPARRRYDTYGMYSDDDANSDASSACSERSYSSRNGSIPTYMRQTEDVAEVLNRCASANWSERKEGLMGLQALLKNHRTLSRVELKRLCEIFTRMFADPHSKVFSMFLETLVDFIAVHKEDLQDWLFVLLTQLLKKMGADLLGSVQAKVQKALDVTRESFPNDLQFTILMRFTVDQTQTPNLKVKVAILKYIETLTLQMEPQDFVNTGETRLAVSRIITWTTEPKSSDVRKAAQSVLISLFQLNTPEFTMLLGALPKTFQDGATKLLQNHLRNTGNTAQASIGSPLTRHTPRSPASWSSPLTSPTNTSQNTPSPSAFDYDTENMNSEEIYSSLRGVSQAIQNFSVRSQEDMTEPPRKREGDGGEEVRKTNQTVDSGRTALDNKTSLLNTMPLLSSSPRPSRDYQPVNYSDSSFGSSSFNKSLKDADQEESLTDDSGVDQSEVVAELLKELSNHSERVEERKAALCELMRLIRETQLHVWDEHFKTILLLLLETLGDGEHVIRALALRVLKEILNRQPWRFKNYAELTIMKALEAHKDPHKEVVRAAEEAASMLATSISPDQCIKVLCPIIQSADYPINLAAIKMLTKVIDRLPKEGLIQMLPEIVPGLIQGYDNSESSVRKACVFCLVAIYAVIGEDLKPHLSQLSGSKLKLLNLYIKRAQSGSSGSDQSSDVGGQGL</sequence>